<keyword evidence="1" id="KW-0812">Transmembrane</keyword>
<dbReference type="EMBL" id="JRKL02000221">
    <property type="protein sequence ID" value="KAF3973668.1"/>
    <property type="molecule type" value="Genomic_DNA"/>
</dbReference>
<gene>
    <name evidence="2" type="ORF">CMV_002937</name>
</gene>
<name>A0A8J4RVA5_9ROSI</name>
<organism evidence="2 3">
    <name type="scientific">Castanea mollissima</name>
    <name type="common">Chinese chestnut</name>
    <dbReference type="NCBI Taxonomy" id="60419"/>
    <lineage>
        <taxon>Eukaryota</taxon>
        <taxon>Viridiplantae</taxon>
        <taxon>Streptophyta</taxon>
        <taxon>Embryophyta</taxon>
        <taxon>Tracheophyta</taxon>
        <taxon>Spermatophyta</taxon>
        <taxon>Magnoliopsida</taxon>
        <taxon>eudicotyledons</taxon>
        <taxon>Gunneridae</taxon>
        <taxon>Pentapetalae</taxon>
        <taxon>rosids</taxon>
        <taxon>fabids</taxon>
        <taxon>Fagales</taxon>
        <taxon>Fagaceae</taxon>
        <taxon>Castanea</taxon>
    </lineage>
</organism>
<dbReference type="AlphaFoldDB" id="A0A8J4RVA5"/>
<evidence type="ECO:0000313" key="3">
    <source>
        <dbReference type="Proteomes" id="UP000737018"/>
    </source>
</evidence>
<keyword evidence="1" id="KW-0472">Membrane</keyword>
<accession>A0A8J4RVA5</accession>
<keyword evidence="1" id="KW-1133">Transmembrane helix</keyword>
<reference evidence="2" key="1">
    <citation type="submission" date="2020-03" db="EMBL/GenBank/DDBJ databases">
        <title>Castanea mollissima Vanexum genome sequencing.</title>
        <authorList>
            <person name="Staton M."/>
        </authorList>
    </citation>
    <scope>NUCLEOTIDE SEQUENCE</scope>
    <source>
        <tissue evidence="2">Leaf</tissue>
    </source>
</reference>
<evidence type="ECO:0000256" key="1">
    <source>
        <dbReference type="SAM" id="Phobius"/>
    </source>
</evidence>
<proteinExistence type="predicted"/>
<dbReference type="Proteomes" id="UP000737018">
    <property type="component" value="Unassembled WGS sequence"/>
</dbReference>
<comment type="caution">
    <text evidence="2">The sequence shown here is derived from an EMBL/GenBank/DDBJ whole genome shotgun (WGS) entry which is preliminary data.</text>
</comment>
<protein>
    <submittedName>
        <fullName evidence="2">Uncharacterized protein</fullName>
    </submittedName>
</protein>
<sequence length="101" mass="10654">MGIGDLQGAVDIGICGAGLMVVPMGSLWVYCGFIVGWVHCGGGGDGLGLWVGFGKKSASYIFPDFSQTLPPLLNFLFQAILISAQFVALPAYRDFSAVHEL</sequence>
<evidence type="ECO:0000313" key="2">
    <source>
        <dbReference type="EMBL" id="KAF3973668.1"/>
    </source>
</evidence>
<keyword evidence="3" id="KW-1185">Reference proteome</keyword>
<feature type="transmembrane region" description="Helical" evidence="1">
    <location>
        <begin position="72"/>
        <end position="92"/>
    </location>
</feature>